<comment type="caution">
    <text evidence="6">The sequence shown here is derived from an EMBL/GenBank/DDBJ whole genome shotgun (WGS) entry which is preliminary data.</text>
</comment>
<dbReference type="PANTHER" id="PTHR43284:SF1">
    <property type="entry name" value="ASPARAGINE SYNTHETASE"/>
    <property type="match status" value="1"/>
</dbReference>
<dbReference type="EC" id="6.3.5.4" evidence="2"/>
<dbReference type="EMBL" id="JACRUO010000002">
    <property type="protein sequence ID" value="MBD3689961.1"/>
    <property type="molecule type" value="Genomic_DNA"/>
</dbReference>
<comment type="catalytic activity">
    <reaction evidence="4">
        <text>L-aspartate + L-glutamine + ATP + H2O = L-asparagine + L-glutamate + AMP + diphosphate + H(+)</text>
        <dbReference type="Rhea" id="RHEA:12228"/>
        <dbReference type="ChEBI" id="CHEBI:15377"/>
        <dbReference type="ChEBI" id="CHEBI:15378"/>
        <dbReference type="ChEBI" id="CHEBI:29985"/>
        <dbReference type="ChEBI" id="CHEBI:29991"/>
        <dbReference type="ChEBI" id="CHEBI:30616"/>
        <dbReference type="ChEBI" id="CHEBI:33019"/>
        <dbReference type="ChEBI" id="CHEBI:58048"/>
        <dbReference type="ChEBI" id="CHEBI:58359"/>
        <dbReference type="ChEBI" id="CHEBI:456215"/>
        <dbReference type="EC" id="6.3.5.4"/>
    </reaction>
</comment>
<proteinExistence type="predicted"/>
<dbReference type="SUPFAM" id="SSF52402">
    <property type="entry name" value="Adenine nucleotide alpha hydrolases-like"/>
    <property type="match status" value="1"/>
</dbReference>
<evidence type="ECO:0000256" key="3">
    <source>
        <dbReference type="ARBA" id="ARBA00022888"/>
    </source>
</evidence>
<dbReference type="Proteomes" id="UP000627538">
    <property type="component" value="Unassembled WGS sequence"/>
</dbReference>
<dbReference type="RefSeq" id="WP_191072072.1">
    <property type="nucleotide sequence ID" value="NZ_JACRUO010000002.1"/>
</dbReference>
<evidence type="ECO:0000256" key="4">
    <source>
        <dbReference type="ARBA" id="ARBA00048741"/>
    </source>
</evidence>
<dbReference type="GO" id="GO:0004066">
    <property type="term" value="F:asparagine synthase (glutamine-hydrolyzing) activity"/>
    <property type="evidence" value="ECO:0007669"/>
    <property type="project" value="UniProtKB-EC"/>
</dbReference>
<keyword evidence="7" id="KW-1185">Reference proteome</keyword>
<dbReference type="PANTHER" id="PTHR43284">
    <property type="entry name" value="ASPARAGINE SYNTHETASE (GLUTAMINE-HYDROLYZING)"/>
    <property type="match status" value="1"/>
</dbReference>
<sequence length="538" mass="59922">MKIADASAWQCLDTAHGRLWWLPSLRALRPTHLDLSDPAAWARSQPGQWVAVLEQADRALIMVDIACRTSVLFTRNPRASASDPSPWVIATTSEALWPHMRAVRGDRQAAAEFRHLGFVSGTDTLVEGIHGASAGQIITLSASGFRVDYTVDREAATPREESAERYFARFGRRIEEACGRVLELAGDRQLLVPLSGGADSRLLVALLRRLGAANVTTFTYGVAGSREVEISRRIAEGVGFTWHGVTIDPHQARRRWSEASTADFLRATWSGRALPHIQDWYALGELARTGVMEPGAIVLPGHTIVGVYHDSYDPTFSPTRRLSRRQLHAELAEHHYVLRSHPEYAELAARPREQIAAFLDRWWGDEDPRYRAFVVGAYNVVERQAKYINNSMRAYEHFGCEWALPMLDRDVVDEWMRVPVDLIDPSRAAYVRWANEVYSEVTGSSADYFGSRVSQAPASARSRVRAALAATGLLEAASRTYGQVVSLRHPMAFEALRGPLNQAQYARRIMSGVTTLGVFADLFVANRWVPGHAIVPED</sequence>
<dbReference type="Gene3D" id="3.40.50.620">
    <property type="entry name" value="HUPs"/>
    <property type="match status" value="1"/>
</dbReference>
<dbReference type="InterPro" id="IPR014729">
    <property type="entry name" value="Rossmann-like_a/b/a_fold"/>
</dbReference>
<dbReference type="AlphaFoldDB" id="A0A8I0KP40"/>
<feature type="domain" description="Asparagine synthetase" evidence="5">
    <location>
        <begin position="184"/>
        <end position="421"/>
    </location>
</feature>
<organism evidence="6 7">
    <name type="scientific">Nanchangia anserum</name>
    <dbReference type="NCBI Taxonomy" id="2692125"/>
    <lineage>
        <taxon>Bacteria</taxon>
        <taxon>Bacillati</taxon>
        <taxon>Actinomycetota</taxon>
        <taxon>Actinomycetes</taxon>
        <taxon>Actinomycetales</taxon>
        <taxon>Actinomycetaceae</taxon>
        <taxon>Nanchangia</taxon>
    </lineage>
</organism>
<accession>A0A8I0KP40</accession>
<evidence type="ECO:0000313" key="7">
    <source>
        <dbReference type="Proteomes" id="UP000627538"/>
    </source>
</evidence>
<gene>
    <name evidence="6" type="ORF">H8R10_06955</name>
</gene>
<keyword evidence="3" id="KW-0028">Amino-acid biosynthesis</keyword>
<dbReference type="InterPro" id="IPR051786">
    <property type="entry name" value="ASN_synthetase/amidase"/>
</dbReference>
<dbReference type="GO" id="GO:0006529">
    <property type="term" value="P:asparagine biosynthetic process"/>
    <property type="evidence" value="ECO:0007669"/>
    <property type="project" value="UniProtKB-KW"/>
</dbReference>
<reference evidence="6 7" key="1">
    <citation type="submission" date="2020-08" db="EMBL/GenBank/DDBJ databases">
        <title>Winkia gen. nov., sp. nov., isolated from faeces of the Anser albifrons in China.</title>
        <authorList>
            <person name="Liu Q."/>
        </authorList>
    </citation>
    <scope>NUCLEOTIDE SEQUENCE [LARGE SCALE GENOMIC DNA]</scope>
    <source>
        <strain evidence="6 7">C62</strain>
    </source>
</reference>
<evidence type="ECO:0000256" key="2">
    <source>
        <dbReference type="ARBA" id="ARBA00012737"/>
    </source>
</evidence>
<dbReference type="Pfam" id="PF00733">
    <property type="entry name" value="Asn_synthase"/>
    <property type="match status" value="1"/>
</dbReference>
<dbReference type="InterPro" id="IPR001962">
    <property type="entry name" value="Asn_synthase"/>
</dbReference>
<protein>
    <recommendedName>
        <fullName evidence="2">asparagine synthase (glutamine-hydrolyzing)</fullName>
        <ecNumber evidence="2">6.3.5.4</ecNumber>
    </recommendedName>
</protein>
<evidence type="ECO:0000259" key="5">
    <source>
        <dbReference type="Pfam" id="PF00733"/>
    </source>
</evidence>
<evidence type="ECO:0000313" key="6">
    <source>
        <dbReference type="EMBL" id="MBD3689961.1"/>
    </source>
</evidence>
<comment type="pathway">
    <text evidence="1">Amino-acid biosynthesis; L-asparagine biosynthesis; L-asparagine from L-aspartate (L-Gln route): step 1/1.</text>
</comment>
<name>A0A8I0KP40_9ACTO</name>
<evidence type="ECO:0000256" key="1">
    <source>
        <dbReference type="ARBA" id="ARBA00005187"/>
    </source>
</evidence>
<keyword evidence="3" id="KW-0061">Asparagine biosynthesis</keyword>